<dbReference type="PANTHER" id="PTHR14773">
    <property type="entry name" value="WD REPEAT-CONTAINING PROTEIN 76"/>
    <property type="match status" value="1"/>
</dbReference>
<sequence>MEVFTSSYDGQIRLMDVEKESFDLLYSSDECIFSLSQQPNDVNSLYFSEARGELDLFDIRATKSSSSWILHYERINTIDFNSENTNLMATISSDGTACIWDYACSSSINNCVAIISGDDYKDTSTFYHNNRTGSSVSGFRAIWGWDDSHLFIGNMDKGVDLRSATVTLESSYMIAIPCRFAPHPFKVGALAAATSGGAELSGAGMILNSSSEIWKGEWMLYP</sequence>
<evidence type="ECO:0000256" key="3">
    <source>
        <dbReference type="ARBA" id="ARBA00022737"/>
    </source>
</evidence>
<dbReference type="GO" id="GO:0005634">
    <property type="term" value="C:nucleus"/>
    <property type="evidence" value="ECO:0007669"/>
    <property type="project" value="TreeGrafter"/>
</dbReference>
<reference evidence="5 6" key="1">
    <citation type="submission" date="2024-01" db="EMBL/GenBank/DDBJ databases">
        <title>Genome assemblies of Stephania.</title>
        <authorList>
            <person name="Yang L."/>
        </authorList>
    </citation>
    <scope>NUCLEOTIDE SEQUENCE [LARGE SCALE GENOMIC DNA]</scope>
    <source>
        <strain evidence="5">YNDBR</strain>
        <tissue evidence="5">Leaf</tissue>
    </source>
</reference>
<dbReference type="PANTHER" id="PTHR14773:SF0">
    <property type="entry name" value="WD REPEAT-CONTAINING PROTEIN 76"/>
    <property type="match status" value="1"/>
</dbReference>
<dbReference type="GO" id="GO:2000001">
    <property type="term" value="P:regulation of DNA damage checkpoint"/>
    <property type="evidence" value="ECO:0007669"/>
    <property type="project" value="TreeGrafter"/>
</dbReference>
<dbReference type="PROSITE" id="PS50082">
    <property type="entry name" value="WD_REPEATS_2"/>
    <property type="match status" value="1"/>
</dbReference>
<dbReference type="InterPro" id="IPR015943">
    <property type="entry name" value="WD40/YVTN_repeat-like_dom_sf"/>
</dbReference>
<keyword evidence="2 4" id="KW-0853">WD repeat</keyword>
<dbReference type="EMBL" id="JBBNAF010000011">
    <property type="protein sequence ID" value="KAK9098404.1"/>
    <property type="molecule type" value="Genomic_DNA"/>
</dbReference>
<feature type="repeat" description="WD" evidence="4">
    <location>
        <begin position="71"/>
        <end position="110"/>
    </location>
</feature>
<proteinExistence type="inferred from homology"/>
<dbReference type="SUPFAM" id="SSF50978">
    <property type="entry name" value="WD40 repeat-like"/>
    <property type="match status" value="1"/>
</dbReference>
<dbReference type="GO" id="GO:0003677">
    <property type="term" value="F:DNA binding"/>
    <property type="evidence" value="ECO:0007669"/>
    <property type="project" value="TreeGrafter"/>
</dbReference>
<gene>
    <name evidence="5" type="ORF">Syun_025449</name>
</gene>
<dbReference type="SMART" id="SM00320">
    <property type="entry name" value="WD40"/>
    <property type="match status" value="1"/>
</dbReference>
<name>A0AAP0ES71_9MAGN</name>
<comment type="similarity">
    <text evidence="1">Belongs to the WD repeat DDB2/WDR76 family.</text>
</comment>
<evidence type="ECO:0000313" key="5">
    <source>
        <dbReference type="EMBL" id="KAK9098404.1"/>
    </source>
</evidence>
<accession>A0AAP0ES71</accession>
<evidence type="ECO:0000256" key="1">
    <source>
        <dbReference type="ARBA" id="ARBA00005434"/>
    </source>
</evidence>
<protein>
    <submittedName>
        <fullName evidence="5">Uncharacterized protein</fullName>
    </submittedName>
</protein>
<dbReference type="Gene3D" id="2.130.10.10">
    <property type="entry name" value="YVTN repeat-like/Quinoprotein amine dehydrogenase"/>
    <property type="match status" value="1"/>
</dbReference>
<evidence type="ECO:0000256" key="4">
    <source>
        <dbReference type="PROSITE-ProRule" id="PRU00221"/>
    </source>
</evidence>
<dbReference type="InterPro" id="IPR050853">
    <property type="entry name" value="WD_repeat_DNA-damage-binding"/>
</dbReference>
<evidence type="ECO:0000313" key="6">
    <source>
        <dbReference type="Proteomes" id="UP001420932"/>
    </source>
</evidence>
<dbReference type="InterPro" id="IPR036322">
    <property type="entry name" value="WD40_repeat_dom_sf"/>
</dbReference>
<dbReference type="AlphaFoldDB" id="A0AAP0ES71"/>
<dbReference type="InterPro" id="IPR001680">
    <property type="entry name" value="WD40_rpt"/>
</dbReference>
<evidence type="ECO:0000256" key="2">
    <source>
        <dbReference type="ARBA" id="ARBA00022574"/>
    </source>
</evidence>
<dbReference type="Proteomes" id="UP001420932">
    <property type="component" value="Unassembled WGS sequence"/>
</dbReference>
<keyword evidence="6" id="KW-1185">Reference proteome</keyword>
<organism evidence="5 6">
    <name type="scientific">Stephania yunnanensis</name>
    <dbReference type="NCBI Taxonomy" id="152371"/>
    <lineage>
        <taxon>Eukaryota</taxon>
        <taxon>Viridiplantae</taxon>
        <taxon>Streptophyta</taxon>
        <taxon>Embryophyta</taxon>
        <taxon>Tracheophyta</taxon>
        <taxon>Spermatophyta</taxon>
        <taxon>Magnoliopsida</taxon>
        <taxon>Ranunculales</taxon>
        <taxon>Menispermaceae</taxon>
        <taxon>Menispermoideae</taxon>
        <taxon>Cissampelideae</taxon>
        <taxon>Stephania</taxon>
    </lineage>
</organism>
<keyword evidence="3" id="KW-0677">Repeat</keyword>
<comment type="caution">
    <text evidence="5">The sequence shown here is derived from an EMBL/GenBank/DDBJ whole genome shotgun (WGS) entry which is preliminary data.</text>
</comment>